<gene>
    <name evidence="12" type="ORF">ECH7EC869_1718</name>
</gene>
<keyword evidence="7 10" id="KW-0564">Palmitate</keyword>
<sequence length="190" mass="20757">MKKHIKNLFLLAAICLTVACKEQLYTGLTEKEANQMQALLLSNDVNVSKEMDKSGNMTLSVEKEDFVRAITILNNNGFPKKKFADIEVIFPPSQLVASPSQENAKINYLKEQDIERLLSKIPGVIDCSVSLNVNNNESQPSSAAVLVISSPEVNLAPSVIQIKNLVKNSVDDLKLENISVVIKSSSGQDG</sequence>
<evidence type="ECO:0000259" key="11">
    <source>
        <dbReference type="Pfam" id="PF01514"/>
    </source>
</evidence>
<keyword evidence="5" id="KW-0653">Protein transport</keyword>
<comment type="caution">
    <text evidence="12">The sequence shown here is derived from an EMBL/GenBank/DDBJ whole genome shotgun (WGS) entry which is preliminary data.</text>
</comment>
<evidence type="ECO:0000256" key="7">
    <source>
        <dbReference type="ARBA" id="ARBA00023139"/>
    </source>
</evidence>
<dbReference type="PANTHER" id="PTHR30046:SF3">
    <property type="entry name" value="SECRETION SYSTEM APPARATUS LIPOPROTEIN SSAJ"/>
    <property type="match status" value="1"/>
</dbReference>
<evidence type="ECO:0000256" key="3">
    <source>
        <dbReference type="ARBA" id="ARBA00022448"/>
    </source>
</evidence>
<organism evidence="12 13">
    <name type="scientific">Escherichia coli O157:H7 (strain EC869)</name>
    <dbReference type="NCBI Taxonomy" id="478008"/>
    <lineage>
        <taxon>Bacteria</taxon>
        <taxon>Pseudomonadati</taxon>
        <taxon>Pseudomonadota</taxon>
        <taxon>Gammaproteobacteria</taxon>
        <taxon>Enterobacterales</taxon>
        <taxon>Enterobacteriaceae</taxon>
        <taxon>Escherichia</taxon>
    </lineage>
</organism>
<dbReference type="InterPro" id="IPR043427">
    <property type="entry name" value="YscJ/FliF"/>
</dbReference>
<dbReference type="SMR" id="A0A0H3PU98"/>
<evidence type="ECO:0000256" key="5">
    <source>
        <dbReference type="ARBA" id="ARBA00022927"/>
    </source>
</evidence>
<dbReference type="NCBIfam" id="TIGR02544">
    <property type="entry name" value="III_secr_YscJ"/>
    <property type="match status" value="1"/>
</dbReference>
<evidence type="ECO:0000313" key="12">
    <source>
        <dbReference type="EMBL" id="EDU93031.1"/>
    </source>
</evidence>
<dbReference type="Gene3D" id="3.30.70.1530">
    <property type="entry name" value="Hypothetical protein rpa1041"/>
    <property type="match status" value="1"/>
</dbReference>
<dbReference type="Pfam" id="PF01514">
    <property type="entry name" value="YscJ_FliF"/>
    <property type="match status" value="1"/>
</dbReference>
<dbReference type="Gene3D" id="3.30.300.30">
    <property type="match status" value="1"/>
</dbReference>
<dbReference type="EMBL" id="ABHU01000002">
    <property type="protein sequence ID" value="EDU93031.1"/>
    <property type="molecule type" value="Genomic_DNA"/>
</dbReference>
<dbReference type="BioCyc" id="ECOL478008-HMP:G76-486813-MONOMER"/>
<keyword evidence="4 10" id="KW-0732">Signal</keyword>
<feature type="domain" description="Flagellar M-ring N-terminal" evidence="11">
    <location>
        <begin position="22"/>
        <end position="181"/>
    </location>
</feature>
<dbReference type="GO" id="GO:0009279">
    <property type="term" value="C:cell outer membrane"/>
    <property type="evidence" value="ECO:0007669"/>
    <property type="project" value="UniProtKB-SubCell"/>
</dbReference>
<evidence type="ECO:0000256" key="1">
    <source>
        <dbReference type="ARBA" id="ARBA00004459"/>
    </source>
</evidence>
<dbReference type="InterPro" id="IPR006182">
    <property type="entry name" value="FliF_N_dom"/>
</dbReference>
<dbReference type="InterPro" id="IPR003282">
    <property type="entry name" value="T3SS_SctJ"/>
</dbReference>
<reference evidence="12 13" key="1">
    <citation type="journal article" date="2011" name="Appl. Environ. Microbiol.">
        <title>Genome signatures of Escherichia coli O157:H7 isolates from the bovine host reservoir.</title>
        <authorList>
            <person name="Eppinger M."/>
            <person name="Mammel M.K."/>
            <person name="Leclerc J.E."/>
            <person name="Ravel J."/>
            <person name="Cebula T.A."/>
        </authorList>
    </citation>
    <scope>NUCLEOTIDE SEQUENCE [LARGE SCALE GENOMIC DNA]</scope>
    <source>
        <strain evidence="12 13">EC869</strain>
    </source>
</reference>
<keyword evidence="3" id="KW-0813">Transport</keyword>
<comment type="similarity">
    <text evidence="2 10">Belongs to the YscJ lipoprotein family.</text>
</comment>
<evidence type="ECO:0000256" key="8">
    <source>
        <dbReference type="ARBA" id="ARBA00023237"/>
    </source>
</evidence>
<dbReference type="PROSITE" id="PS51257">
    <property type="entry name" value="PROKAR_LIPOPROTEIN"/>
    <property type="match status" value="1"/>
</dbReference>
<comment type="subcellular location">
    <subcellularLocation>
        <location evidence="1">Cell outer membrane</location>
        <topology evidence="1">Lipid-anchor</topology>
    </subcellularLocation>
</comment>
<evidence type="ECO:0000313" key="13">
    <source>
        <dbReference type="Proteomes" id="UP000004641"/>
    </source>
</evidence>
<accession>A0A0H3PU98</accession>
<dbReference type="RefSeq" id="WP_000716189.1">
    <property type="nucleotide sequence ID" value="NZ_ABHU01000002.1"/>
</dbReference>
<evidence type="ECO:0000256" key="2">
    <source>
        <dbReference type="ARBA" id="ARBA00009509"/>
    </source>
</evidence>
<keyword evidence="9 10" id="KW-0449">Lipoprotein</keyword>
<keyword evidence="6" id="KW-0472">Membrane</keyword>
<proteinExistence type="inferred from homology"/>
<keyword evidence="8 10" id="KW-0998">Cell outer membrane</keyword>
<dbReference type="AlphaFoldDB" id="A0A0H3PU98"/>
<dbReference type="GO" id="GO:0009306">
    <property type="term" value="P:protein secretion"/>
    <property type="evidence" value="ECO:0007669"/>
    <property type="project" value="InterPro"/>
</dbReference>
<dbReference type="InterPro" id="IPR045851">
    <property type="entry name" value="AMP-bd_C_sf"/>
</dbReference>
<evidence type="ECO:0000256" key="9">
    <source>
        <dbReference type="ARBA" id="ARBA00023288"/>
    </source>
</evidence>
<protein>
    <recommendedName>
        <fullName evidence="10">Lipoprotein</fullName>
    </recommendedName>
</protein>
<dbReference type="PRINTS" id="PR01338">
    <property type="entry name" value="TYPE3OMKPROT"/>
</dbReference>
<evidence type="ECO:0000256" key="4">
    <source>
        <dbReference type="ARBA" id="ARBA00022729"/>
    </source>
</evidence>
<dbReference type="Proteomes" id="UP000004641">
    <property type="component" value="Unassembled WGS sequence"/>
</dbReference>
<dbReference type="PANTHER" id="PTHR30046">
    <property type="entry name" value="FLAGELLAR M-RING PROTEIN"/>
    <property type="match status" value="1"/>
</dbReference>
<evidence type="ECO:0000256" key="10">
    <source>
        <dbReference type="RuleBase" id="RU364102"/>
    </source>
</evidence>
<name>A0A0H3PU98_ECO5C</name>
<evidence type="ECO:0000256" key="6">
    <source>
        <dbReference type="ARBA" id="ARBA00023136"/>
    </source>
</evidence>